<evidence type="ECO:0000313" key="11">
    <source>
        <dbReference type="Ensembl" id="ENSXMAP00000034900.1"/>
    </source>
</evidence>
<dbReference type="PANTHER" id="PTHR16717">
    <property type="entry name" value="CYTOCHROME C OXIDASE POLYPEPTIDE VIII"/>
    <property type="match status" value="1"/>
</dbReference>
<evidence type="ECO:0000256" key="9">
    <source>
        <dbReference type="ARBA" id="ARBA00023136"/>
    </source>
</evidence>
<keyword evidence="5" id="KW-0999">Mitochondrion inner membrane</keyword>
<keyword evidence="9 10" id="KW-0472">Membrane</keyword>
<keyword evidence="6" id="KW-0809">Transit peptide</keyword>
<proteinExistence type="inferred from homology"/>
<dbReference type="GO" id="GO:0005743">
    <property type="term" value="C:mitochondrial inner membrane"/>
    <property type="evidence" value="ECO:0007669"/>
    <property type="project" value="UniProtKB-SubCell"/>
</dbReference>
<dbReference type="GO" id="GO:0045277">
    <property type="term" value="C:respiratory chain complex IV"/>
    <property type="evidence" value="ECO:0007669"/>
    <property type="project" value="InterPro"/>
</dbReference>
<dbReference type="UniPathway" id="UPA00705"/>
<keyword evidence="8" id="KW-0496">Mitochondrion</keyword>
<name>A0A3B5QX33_XIPMA</name>
<dbReference type="Pfam" id="PF02285">
    <property type="entry name" value="COX8"/>
    <property type="match status" value="1"/>
</dbReference>
<dbReference type="Ensembl" id="ENSXMAT00000041762.1">
    <property type="protein sequence ID" value="ENSXMAP00000034900.1"/>
    <property type="gene ID" value="ENSXMAG00000023007.1"/>
</dbReference>
<reference evidence="11" key="3">
    <citation type="submission" date="2025-08" db="UniProtKB">
        <authorList>
            <consortium name="Ensembl"/>
        </authorList>
    </citation>
    <scope>IDENTIFICATION</scope>
    <source>
        <strain evidence="11">JP 163 A</strain>
    </source>
</reference>
<keyword evidence="7 10" id="KW-1133">Transmembrane helix</keyword>
<evidence type="ECO:0000256" key="6">
    <source>
        <dbReference type="ARBA" id="ARBA00022946"/>
    </source>
</evidence>
<evidence type="ECO:0000256" key="3">
    <source>
        <dbReference type="ARBA" id="ARBA00010117"/>
    </source>
</evidence>
<evidence type="ECO:0000256" key="5">
    <source>
        <dbReference type="ARBA" id="ARBA00022792"/>
    </source>
</evidence>
<dbReference type="InterPro" id="IPR036548">
    <property type="entry name" value="Cyt_c_oxidase_su8_sf"/>
</dbReference>
<evidence type="ECO:0000256" key="10">
    <source>
        <dbReference type="SAM" id="Phobius"/>
    </source>
</evidence>
<reference evidence="11" key="4">
    <citation type="submission" date="2025-09" db="UniProtKB">
        <authorList>
            <consortium name="Ensembl"/>
        </authorList>
    </citation>
    <scope>IDENTIFICATION</scope>
    <source>
        <strain evidence="11">JP 163 A</strain>
    </source>
</reference>
<reference evidence="12" key="1">
    <citation type="submission" date="2012-01" db="EMBL/GenBank/DDBJ databases">
        <authorList>
            <person name="Walter R."/>
            <person name="Schartl M."/>
            <person name="Warren W."/>
        </authorList>
    </citation>
    <scope>NUCLEOTIDE SEQUENCE [LARGE SCALE GENOMIC DNA]</scope>
    <source>
        <strain evidence="12">JP 163 A</strain>
    </source>
</reference>
<accession>A0A3B5QX33</accession>
<organism evidence="11 12">
    <name type="scientific">Xiphophorus maculatus</name>
    <name type="common">Southern platyfish</name>
    <name type="synonym">Platypoecilus maculatus</name>
    <dbReference type="NCBI Taxonomy" id="8083"/>
    <lineage>
        <taxon>Eukaryota</taxon>
        <taxon>Metazoa</taxon>
        <taxon>Chordata</taxon>
        <taxon>Craniata</taxon>
        <taxon>Vertebrata</taxon>
        <taxon>Euteleostomi</taxon>
        <taxon>Actinopterygii</taxon>
        <taxon>Neopterygii</taxon>
        <taxon>Teleostei</taxon>
        <taxon>Neoteleostei</taxon>
        <taxon>Acanthomorphata</taxon>
        <taxon>Ovalentaria</taxon>
        <taxon>Atherinomorphae</taxon>
        <taxon>Cyprinodontiformes</taxon>
        <taxon>Poeciliidae</taxon>
        <taxon>Poeciliinae</taxon>
        <taxon>Xiphophorus</taxon>
    </lineage>
</organism>
<dbReference type="AlphaFoldDB" id="A0A3B5QX33"/>
<dbReference type="Proteomes" id="UP000002852">
    <property type="component" value="Unassembled WGS sequence"/>
</dbReference>
<evidence type="ECO:0000256" key="7">
    <source>
        <dbReference type="ARBA" id="ARBA00022989"/>
    </source>
</evidence>
<dbReference type="GO" id="GO:0006123">
    <property type="term" value="P:mitochondrial electron transport, cytochrome c to oxygen"/>
    <property type="evidence" value="ECO:0007669"/>
    <property type="project" value="InterPro"/>
</dbReference>
<evidence type="ECO:0000256" key="2">
    <source>
        <dbReference type="ARBA" id="ARBA00004673"/>
    </source>
</evidence>
<dbReference type="OMA" id="DHYKGRE"/>
<comment type="pathway">
    <text evidence="2">Energy metabolism; oxidative phosphorylation.</text>
</comment>
<reference evidence="12" key="2">
    <citation type="journal article" date="2013" name="Nat. Genet.">
        <title>The genome of the platyfish, Xiphophorus maculatus, provides insights into evolutionary adaptation and several complex traits.</title>
        <authorList>
            <person name="Schartl M."/>
            <person name="Walter R.B."/>
            <person name="Shen Y."/>
            <person name="Garcia T."/>
            <person name="Catchen J."/>
            <person name="Amores A."/>
            <person name="Braasch I."/>
            <person name="Chalopin D."/>
            <person name="Volff J.N."/>
            <person name="Lesch K.P."/>
            <person name="Bisazza A."/>
            <person name="Minx P."/>
            <person name="Hillier L."/>
            <person name="Wilson R.K."/>
            <person name="Fuerstenberg S."/>
            <person name="Boore J."/>
            <person name="Searle S."/>
            <person name="Postlethwait J.H."/>
            <person name="Warren W.C."/>
        </authorList>
    </citation>
    <scope>NUCLEOTIDE SEQUENCE [LARGE SCALE GENOMIC DNA]</scope>
    <source>
        <strain evidence="12">JP 163 A</strain>
    </source>
</reference>
<protein>
    <submittedName>
        <fullName evidence="11">Uncharacterized protein</fullName>
    </submittedName>
</protein>
<feature type="transmembrane region" description="Helical" evidence="10">
    <location>
        <begin position="41"/>
        <end position="59"/>
    </location>
</feature>
<keyword evidence="4 10" id="KW-0812">Transmembrane</keyword>
<dbReference type="InParanoid" id="A0A3B5QX33"/>
<sequence length="69" mass="7328">PRPGPGPLHLLPAPLHSAFPPLLLPDLLPRPATPASPGESMFVLTVTFVAVLGPSGWILSNLDHYKGRE</sequence>
<dbReference type="InterPro" id="IPR003205">
    <property type="entry name" value="Cyt_c_oxidase_su8"/>
</dbReference>
<comment type="similarity">
    <text evidence="3">Belongs to the cytochrome c oxidase VIII family.</text>
</comment>
<dbReference type="SUPFAM" id="SSF81431">
    <property type="entry name" value="Mitochondrial cytochrome c oxidase subunit VIIIb (aka IX)"/>
    <property type="match status" value="1"/>
</dbReference>
<dbReference type="Gene3D" id="4.10.81.10">
    <property type="entry name" value="Cytochrome c oxidase, subunit 8"/>
    <property type="match status" value="1"/>
</dbReference>
<evidence type="ECO:0000313" key="12">
    <source>
        <dbReference type="Proteomes" id="UP000002852"/>
    </source>
</evidence>
<comment type="subcellular location">
    <subcellularLocation>
        <location evidence="1">Mitochondrion inner membrane</location>
        <topology evidence="1">Single-pass membrane protein</topology>
    </subcellularLocation>
</comment>
<dbReference type="GeneTree" id="ENSGT00940000178572"/>
<evidence type="ECO:0000256" key="1">
    <source>
        <dbReference type="ARBA" id="ARBA00004434"/>
    </source>
</evidence>
<evidence type="ECO:0000256" key="4">
    <source>
        <dbReference type="ARBA" id="ARBA00022692"/>
    </source>
</evidence>
<evidence type="ECO:0000256" key="8">
    <source>
        <dbReference type="ARBA" id="ARBA00023128"/>
    </source>
</evidence>
<dbReference type="PANTHER" id="PTHR16717:SF5">
    <property type="entry name" value="CYTOCHROME C OXIDASE SUBUNIT 8, ISOFORM A"/>
    <property type="match status" value="1"/>
</dbReference>
<keyword evidence="12" id="KW-1185">Reference proteome</keyword>